<organism evidence="1 2">
    <name type="scientific">Aspergillus flavus (strain ATCC 200026 / FGSC A1120 / IAM 13836 / NRRL 3357 / JCM 12722 / SRRC 167)</name>
    <dbReference type="NCBI Taxonomy" id="332952"/>
    <lineage>
        <taxon>Eukaryota</taxon>
        <taxon>Fungi</taxon>
        <taxon>Dikarya</taxon>
        <taxon>Ascomycota</taxon>
        <taxon>Pezizomycotina</taxon>
        <taxon>Eurotiomycetes</taxon>
        <taxon>Eurotiomycetidae</taxon>
        <taxon>Eurotiales</taxon>
        <taxon>Aspergillaceae</taxon>
        <taxon>Aspergillus</taxon>
        <taxon>Aspergillus subgen. Circumdati</taxon>
    </lineage>
</organism>
<protein>
    <submittedName>
        <fullName evidence="1">Uncharacterized protein</fullName>
    </submittedName>
</protein>
<sequence>MSAHAWLWHFLESAMITEFPDMHLLLLSVEYENVVKARAVEGCARAVTDTGTLLQDGLGIDYKVNGRQ</sequence>
<evidence type="ECO:0000313" key="1">
    <source>
        <dbReference type="EMBL" id="QRD86688.1"/>
    </source>
</evidence>
<name>A0A7U2MN01_ASPFN</name>
<reference evidence="2" key="1">
    <citation type="journal article" date="2021" name="G3 (Bethesda)">
        <title>Chromosome assembled and annotated genome sequence of Aspergillus flavus NRRL 3357.</title>
        <authorList>
            <person name="Skerker J.M."/>
            <person name="Pianalto K.M."/>
            <person name="Mondo S.J."/>
            <person name="Yang K."/>
            <person name="Arkin A.P."/>
            <person name="Keller N.P."/>
            <person name="Grigoriev I.V."/>
            <person name="Louise Glass N.L."/>
        </authorList>
    </citation>
    <scope>NUCLEOTIDE SEQUENCE [LARGE SCALE GENOMIC DNA]</scope>
    <source>
        <strain evidence="2">ATCC 200026 / FGSC A1120 / IAM 13836 / NRRL 3357 / JCM 12722 / SRRC 167</strain>
    </source>
</reference>
<keyword evidence="2" id="KW-1185">Reference proteome</keyword>
<evidence type="ECO:0000313" key="2">
    <source>
        <dbReference type="Proteomes" id="UP000596276"/>
    </source>
</evidence>
<dbReference type="VEuPathDB" id="FungiDB:F9C07_7531"/>
<dbReference type="EMBL" id="CP044620">
    <property type="protein sequence ID" value="QRD86688.1"/>
    <property type="molecule type" value="Genomic_DNA"/>
</dbReference>
<gene>
    <name evidence="1" type="ORF">F9C07_7531</name>
</gene>
<dbReference type="AlphaFoldDB" id="A0A7U2MN01"/>
<accession>A0A7U2MN01</accession>
<proteinExistence type="predicted"/>
<dbReference type="Proteomes" id="UP000596276">
    <property type="component" value="Chromosome 3"/>
</dbReference>